<name>A0A8H5H2K0_9AGAR</name>
<feature type="compositionally biased region" description="Polar residues" evidence="2">
    <location>
        <begin position="827"/>
        <end position="857"/>
    </location>
</feature>
<evidence type="ECO:0000313" key="3">
    <source>
        <dbReference type="EMBL" id="KAF5375567.1"/>
    </source>
</evidence>
<comment type="caution">
    <text evidence="3">The sequence shown here is derived from an EMBL/GenBank/DDBJ whole genome shotgun (WGS) entry which is preliminary data.</text>
</comment>
<feature type="compositionally biased region" description="Polar residues" evidence="2">
    <location>
        <begin position="36"/>
        <end position="49"/>
    </location>
</feature>
<protein>
    <submittedName>
        <fullName evidence="3">Uncharacterized protein</fullName>
    </submittedName>
</protein>
<feature type="coiled-coil region" evidence="1">
    <location>
        <begin position="163"/>
        <end position="204"/>
    </location>
</feature>
<feature type="compositionally biased region" description="Basic and acidic residues" evidence="2">
    <location>
        <begin position="786"/>
        <end position="802"/>
    </location>
</feature>
<feature type="region of interest" description="Disordered" evidence="2">
    <location>
        <begin position="1"/>
        <end position="84"/>
    </location>
</feature>
<gene>
    <name evidence="3" type="ORF">D9615_009179</name>
</gene>
<feature type="compositionally biased region" description="Polar residues" evidence="2">
    <location>
        <begin position="486"/>
        <end position="497"/>
    </location>
</feature>
<keyword evidence="4" id="KW-1185">Reference proteome</keyword>
<feature type="compositionally biased region" description="Polar residues" evidence="2">
    <location>
        <begin position="803"/>
        <end position="817"/>
    </location>
</feature>
<feature type="region of interest" description="Disordered" evidence="2">
    <location>
        <begin position="923"/>
        <end position="968"/>
    </location>
</feature>
<feature type="compositionally biased region" description="Basic residues" evidence="2">
    <location>
        <begin position="237"/>
        <end position="251"/>
    </location>
</feature>
<proteinExistence type="predicted"/>
<dbReference type="OrthoDB" id="3069722at2759"/>
<feature type="region of interest" description="Disordered" evidence="2">
    <location>
        <begin position="540"/>
        <end position="895"/>
    </location>
</feature>
<feature type="compositionally biased region" description="Basic residues" evidence="2">
    <location>
        <begin position="437"/>
        <end position="446"/>
    </location>
</feature>
<feature type="region of interest" description="Disordered" evidence="2">
    <location>
        <begin position="431"/>
        <end position="470"/>
    </location>
</feature>
<feature type="compositionally biased region" description="Polar residues" evidence="2">
    <location>
        <begin position="944"/>
        <end position="968"/>
    </location>
</feature>
<feature type="compositionally biased region" description="Polar residues" evidence="2">
    <location>
        <begin position="631"/>
        <end position="646"/>
    </location>
</feature>
<evidence type="ECO:0000256" key="2">
    <source>
        <dbReference type="SAM" id="MobiDB-lite"/>
    </source>
</evidence>
<feature type="region of interest" description="Disordered" evidence="2">
    <location>
        <begin position="485"/>
        <end position="523"/>
    </location>
</feature>
<feature type="compositionally biased region" description="Basic residues" evidence="2">
    <location>
        <begin position="62"/>
        <end position="76"/>
    </location>
</feature>
<sequence>MKMDMPIPTPSPYSDDSEGSVLRDFVNETIAHEQHSPSPRSELLSQTSHSGRDDIVDPGPSKRSRQRSYKRTKKPHHELVNSDASPDELLRLLMEQKKESHTLKRALRLAAVRVDAEAQRVLAMERVQSQTTEHFRRLNEGRVAAQQDAMKANSELRLYQFQFEHAQKEIARAQEMLRMVEDQRDEAEEAAARAKEKARKYLLDRTVAAAREEARREGFEMGLRQVQEEEGLYAAQRRTRQRPNITTRKRRLEHDERGPTRVNEPATNHDVLGDTFDQMSHISSPTHRPPRDLHNGSPQVIRVEQPTEPVLFSHPEYVPPDAETYADDSPPPPEPLPITHPVPDLSRPHTPSIQIYSLEIPPAAELERQDSQIYPGRDPQPWLTAQQHEEMTSHQASQKIFQSNAGNVDIQIGGATFIQTAPQVYPGKRKESWYRTLSRRLSRKRKPDPQNGIPAPAQPGSWYTPTAKPAPPVIVRDYAMPKPQSMADSASVSTRMSQLDIVSPPNMTPNGSERSLRAGIRGRRKFTDKDSALFVINEDPASRVATPVTGDVPRGSMNLGQPQLPRPSSRPPTDADSSYSNPKAVDEWRRSSASFQRDMSSHVRPPSGLKRPVNLTIAAPLSSENARVPTTPRSRTMSNNTQNSSFVRAKDSIQRLDLPGTPSELSPIGITVVPPSRSPSEALGSARPQDLYLSPNQAKAPSLHSVPSIPVMQNSSAHGSAGPMANGNARGPSLHTRHSSNQRSPLVPQQGRSRPGSTASHGQTQPYPMAASSSKSPSWTPQPLPSDRDRPPSQHWPGERTQRNSLSHNTPKPTNQILPRHRGNGNADDNISLLSSSHSANDNAPRQSYHNLPSTNGHWGGTARSDGSHRRGVSDSHLTPGPSHTDLPHVNGGQTLHRVSSNLSMRSAGSQYAKYDESKYLDPAYYPPEAVNPNKGKGVDRRSLNNSIQRPPSAASSATLSYITDPMS</sequence>
<accession>A0A8H5H2K0</accession>
<reference evidence="3 4" key="1">
    <citation type="journal article" date="2020" name="ISME J.">
        <title>Uncovering the hidden diversity of litter-decomposition mechanisms in mushroom-forming fungi.</title>
        <authorList>
            <person name="Floudas D."/>
            <person name="Bentzer J."/>
            <person name="Ahren D."/>
            <person name="Johansson T."/>
            <person name="Persson P."/>
            <person name="Tunlid A."/>
        </authorList>
    </citation>
    <scope>NUCLEOTIDE SEQUENCE [LARGE SCALE GENOMIC DNA]</scope>
    <source>
        <strain evidence="3 4">CBS 661.87</strain>
    </source>
</reference>
<feature type="region of interest" description="Disordered" evidence="2">
    <location>
        <begin position="364"/>
        <end position="398"/>
    </location>
</feature>
<feature type="region of interest" description="Disordered" evidence="2">
    <location>
        <begin position="237"/>
        <end position="272"/>
    </location>
</feature>
<keyword evidence="1" id="KW-0175">Coiled coil</keyword>
<dbReference type="AlphaFoldDB" id="A0A8H5H2K0"/>
<evidence type="ECO:0000313" key="4">
    <source>
        <dbReference type="Proteomes" id="UP000565441"/>
    </source>
</evidence>
<dbReference type="Proteomes" id="UP000565441">
    <property type="component" value="Unassembled WGS sequence"/>
</dbReference>
<feature type="region of interest" description="Disordered" evidence="2">
    <location>
        <begin position="321"/>
        <end position="340"/>
    </location>
</feature>
<evidence type="ECO:0000256" key="1">
    <source>
        <dbReference type="SAM" id="Coils"/>
    </source>
</evidence>
<organism evidence="3 4">
    <name type="scientific">Tricholomella constricta</name>
    <dbReference type="NCBI Taxonomy" id="117010"/>
    <lineage>
        <taxon>Eukaryota</taxon>
        <taxon>Fungi</taxon>
        <taxon>Dikarya</taxon>
        <taxon>Basidiomycota</taxon>
        <taxon>Agaricomycotina</taxon>
        <taxon>Agaricomycetes</taxon>
        <taxon>Agaricomycetidae</taxon>
        <taxon>Agaricales</taxon>
        <taxon>Tricholomatineae</taxon>
        <taxon>Lyophyllaceae</taxon>
        <taxon>Tricholomella</taxon>
    </lineage>
</organism>
<dbReference type="EMBL" id="JAACJP010000033">
    <property type="protein sequence ID" value="KAF5375567.1"/>
    <property type="molecule type" value="Genomic_DNA"/>
</dbReference>
<feature type="compositionally biased region" description="Pro residues" evidence="2">
    <location>
        <begin position="329"/>
        <end position="340"/>
    </location>
</feature>
<feature type="compositionally biased region" description="Polar residues" evidence="2">
    <location>
        <begin position="750"/>
        <end position="781"/>
    </location>
</feature>